<feature type="non-terminal residue" evidence="1">
    <location>
        <position position="1"/>
    </location>
</feature>
<dbReference type="AlphaFoldDB" id="A0AAN9A7X3"/>
<reference evidence="1 2" key="1">
    <citation type="submission" date="2023-11" db="EMBL/GenBank/DDBJ databases">
        <title>Halocaridina rubra genome assembly.</title>
        <authorList>
            <person name="Smith C."/>
        </authorList>
    </citation>
    <scope>NUCLEOTIDE SEQUENCE [LARGE SCALE GENOMIC DNA]</scope>
    <source>
        <strain evidence="1">EP-1</strain>
        <tissue evidence="1">Whole</tissue>
    </source>
</reference>
<dbReference type="EMBL" id="JAXCGZ010008717">
    <property type="protein sequence ID" value="KAK7077484.1"/>
    <property type="molecule type" value="Genomic_DNA"/>
</dbReference>
<dbReference type="Proteomes" id="UP001381693">
    <property type="component" value="Unassembled WGS sequence"/>
</dbReference>
<gene>
    <name evidence="1" type="ORF">SK128_027923</name>
</gene>
<comment type="caution">
    <text evidence="1">The sequence shown here is derived from an EMBL/GenBank/DDBJ whole genome shotgun (WGS) entry which is preliminary data.</text>
</comment>
<evidence type="ECO:0000313" key="2">
    <source>
        <dbReference type="Proteomes" id="UP001381693"/>
    </source>
</evidence>
<proteinExistence type="predicted"/>
<keyword evidence="2" id="KW-1185">Reference proteome</keyword>
<name>A0AAN9A7X3_HALRR</name>
<sequence length="54" mass="5817">PHALKRKRMEKMRGSAAKNVVGADQLFPVHPTALPPSPTILSSCVARGLKIRSP</sequence>
<evidence type="ECO:0000313" key="1">
    <source>
        <dbReference type="EMBL" id="KAK7077484.1"/>
    </source>
</evidence>
<protein>
    <submittedName>
        <fullName evidence="1">Uncharacterized protein</fullName>
    </submittedName>
</protein>
<organism evidence="1 2">
    <name type="scientific">Halocaridina rubra</name>
    <name type="common">Hawaiian red shrimp</name>
    <dbReference type="NCBI Taxonomy" id="373956"/>
    <lineage>
        <taxon>Eukaryota</taxon>
        <taxon>Metazoa</taxon>
        <taxon>Ecdysozoa</taxon>
        <taxon>Arthropoda</taxon>
        <taxon>Crustacea</taxon>
        <taxon>Multicrustacea</taxon>
        <taxon>Malacostraca</taxon>
        <taxon>Eumalacostraca</taxon>
        <taxon>Eucarida</taxon>
        <taxon>Decapoda</taxon>
        <taxon>Pleocyemata</taxon>
        <taxon>Caridea</taxon>
        <taxon>Atyoidea</taxon>
        <taxon>Atyidae</taxon>
        <taxon>Halocaridina</taxon>
    </lineage>
</organism>
<accession>A0AAN9A7X3</accession>